<dbReference type="Proteomes" id="UP000248395">
    <property type="component" value="Unassembled WGS sequence"/>
</dbReference>
<proteinExistence type="predicted"/>
<dbReference type="Gene3D" id="3.90.230.10">
    <property type="entry name" value="Creatinase/methionine aminopeptidase superfamily"/>
    <property type="match status" value="1"/>
</dbReference>
<dbReference type="AlphaFoldDB" id="A0A318JCQ7"/>
<dbReference type="InterPro" id="IPR036005">
    <property type="entry name" value="Creatinase/aminopeptidase-like"/>
</dbReference>
<keyword evidence="3" id="KW-1185">Reference proteome</keyword>
<protein>
    <submittedName>
        <fullName evidence="2">Metallopeptidase family M24</fullName>
    </submittedName>
</protein>
<evidence type="ECO:0000313" key="3">
    <source>
        <dbReference type="Proteomes" id="UP000248395"/>
    </source>
</evidence>
<feature type="domain" description="Peptidase M24" evidence="1">
    <location>
        <begin position="19"/>
        <end position="175"/>
    </location>
</feature>
<dbReference type="RefSeq" id="WP_059285315.1">
    <property type="nucleotide sequence ID" value="NZ_LNQU01000021.1"/>
</dbReference>
<dbReference type="InterPro" id="IPR050659">
    <property type="entry name" value="Peptidase_M24B"/>
</dbReference>
<reference evidence="2 3" key="1">
    <citation type="submission" date="2018-05" db="EMBL/GenBank/DDBJ databases">
        <title>Genomic Encyclopedia of Type Strains, Phase IV (KMG-IV): sequencing the most valuable type-strain genomes for metagenomic binning, comparative biology and taxonomic classification.</title>
        <authorList>
            <person name="Goeker M."/>
        </authorList>
    </citation>
    <scope>NUCLEOTIDE SEQUENCE [LARGE SCALE GENOMIC DNA]</scope>
    <source>
        <strain evidence="2 3">DSM 25134</strain>
    </source>
</reference>
<sequence length="226" mass="25145">MSDALAQQEAVGSRFSLAKMRHARDKTFEAVQLIAAQIRPGMDEQQAKDLARATLARMGMERIWHGIIIRFGHSTLKTFKQKMDPDNVLGEHDIFFIDLGVVWDGHEGDAGATFVVGQDGDMHACAAAARTLWQRVSDKWQRDDCAGSALYDYAAEQAAAMGWKLNLDIKGHRVCDFPHAIYQAGSLGDFAACPDTGVWILEIQIRHPTLPYGAFYEDLLLRDTAH</sequence>
<dbReference type="SUPFAM" id="SSF55920">
    <property type="entry name" value="Creatinase/aminopeptidase"/>
    <property type="match status" value="1"/>
</dbReference>
<dbReference type="PANTHER" id="PTHR46112">
    <property type="entry name" value="AMINOPEPTIDASE"/>
    <property type="match status" value="1"/>
</dbReference>
<accession>A0A318JCQ7</accession>
<evidence type="ECO:0000313" key="2">
    <source>
        <dbReference type="EMBL" id="PXX46066.1"/>
    </source>
</evidence>
<dbReference type="OrthoDB" id="570664at2"/>
<dbReference type="Pfam" id="PF00557">
    <property type="entry name" value="Peptidase_M24"/>
    <property type="match status" value="1"/>
</dbReference>
<comment type="caution">
    <text evidence="2">The sequence shown here is derived from an EMBL/GenBank/DDBJ whole genome shotgun (WGS) entry which is preliminary data.</text>
</comment>
<dbReference type="PANTHER" id="PTHR46112:SF8">
    <property type="entry name" value="CYTOPLASMIC PEPTIDASE PEPQ-RELATED"/>
    <property type="match status" value="1"/>
</dbReference>
<gene>
    <name evidence="2" type="ORF">DFR38_110167</name>
</gene>
<name>A0A318JCQ7_9NEIS</name>
<organism evidence="2 3">
    <name type="scientific">Aquitalea magnusonii</name>
    <dbReference type="NCBI Taxonomy" id="332411"/>
    <lineage>
        <taxon>Bacteria</taxon>
        <taxon>Pseudomonadati</taxon>
        <taxon>Pseudomonadota</taxon>
        <taxon>Betaproteobacteria</taxon>
        <taxon>Neisseriales</taxon>
        <taxon>Chromobacteriaceae</taxon>
        <taxon>Aquitalea</taxon>
    </lineage>
</organism>
<dbReference type="InterPro" id="IPR000994">
    <property type="entry name" value="Pept_M24"/>
</dbReference>
<dbReference type="EMBL" id="QJKC01000010">
    <property type="protein sequence ID" value="PXX46066.1"/>
    <property type="molecule type" value="Genomic_DNA"/>
</dbReference>
<evidence type="ECO:0000259" key="1">
    <source>
        <dbReference type="Pfam" id="PF00557"/>
    </source>
</evidence>